<evidence type="ECO:0000313" key="3">
    <source>
        <dbReference type="Proteomes" id="UP000235672"/>
    </source>
</evidence>
<evidence type="ECO:0000313" key="2">
    <source>
        <dbReference type="EMBL" id="PMD17731.1"/>
    </source>
</evidence>
<proteinExistence type="predicted"/>
<reference evidence="2 3" key="1">
    <citation type="submission" date="2016-05" db="EMBL/GenBank/DDBJ databases">
        <title>A degradative enzymes factory behind the ericoid mycorrhizal symbiosis.</title>
        <authorList>
            <consortium name="DOE Joint Genome Institute"/>
            <person name="Martino E."/>
            <person name="Morin E."/>
            <person name="Grelet G."/>
            <person name="Kuo A."/>
            <person name="Kohler A."/>
            <person name="Daghino S."/>
            <person name="Barry K."/>
            <person name="Choi C."/>
            <person name="Cichocki N."/>
            <person name="Clum A."/>
            <person name="Copeland A."/>
            <person name="Hainaut M."/>
            <person name="Haridas S."/>
            <person name="Labutti K."/>
            <person name="Lindquist E."/>
            <person name="Lipzen A."/>
            <person name="Khouja H.-R."/>
            <person name="Murat C."/>
            <person name="Ohm R."/>
            <person name="Olson A."/>
            <person name="Spatafora J."/>
            <person name="Veneault-Fourrey C."/>
            <person name="Henrissat B."/>
            <person name="Grigoriev I."/>
            <person name="Martin F."/>
            <person name="Perotto S."/>
        </authorList>
    </citation>
    <scope>NUCLEOTIDE SEQUENCE [LARGE SCALE GENOMIC DNA]</scope>
    <source>
        <strain evidence="2 3">UAMH 7357</strain>
    </source>
</reference>
<protein>
    <recommendedName>
        <fullName evidence="1">C2H2-type domain-containing protein</fullName>
    </recommendedName>
</protein>
<feature type="domain" description="C2H2-type" evidence="1">
    <location>
        <begin position="33"/>
        <end position="56"/>
    </location>
</feature>
<dbReference type="OrthoDB" id="3444203at2759"/>
<dbReference type="InterPro" id="IPR026939">
    <property type="entry name" value="ZNF706/At2g23090_sf"/>
</dbReference>
<dbReference type="SUPFAM" id="SSF118359">
    <property type="entry name" value="Expressed protein At2g23090/F21P24.15"/>
    <property type="match status" value="1"/>
</dbReference>
<sequence>MLSKSRLTNTSARGWEGLQSFTNAPLPMPEIICNRENCGRRCADGEALLEHLRKDHPTNMRCYVCMAAFGTDNKALIDHFEEKHPEVNGDLKLPCTHPGCLVTVMNQWYLNQHLVLEHGVRR</sequence>
<organism evidence="2 3">
    <name type="scientific">Hyaloscypha hepaticicola</name>
    <dbReference type="NCBI Taxonomy" id="2082293"/>
    <lineage>
        <taxon>Eukaryota</taxon>
        <taxon>Fungi</taxon>
        <taxon>Dikarya</taxon>
        <taxon>Ascomycota</taxon>
        <taxon>Pezizomycotina</taxon>
        <taxon>Leotiomycetes</taxon>
        <taxon>Helotiales</taxon>
        <taxon>Hyaloscyphaceae</taxon>
        <taxon>Hyaloscypha</taxon>
    </lineage>
</organism>
<dbReference type="Gene3D" id="4.10.1050.10">
    <property type="entry name" value="At2g23090-like"/>
    <property type="match status" value="1"/>
</dbReference>
<dbReference type="PROSITE" id="PS00028">
    <property type="entry name" value="ZINC_FINGER_C2H2_1"/>
    <property type="match status" value="1"/>
</dbReference>
<dbReference type="EMBL" id="KZ613498">
    <property type="protein sequence ID" value="PMD17731.1"/>
    <property type="molecule type" value="Genomic_DNA"/>
</dbReference>
<gene>
    <name evidence="2" type="ORF">NA56DRAFT_707469</name>
</gene>
<dbReference type="Proteomes" id="UP000235672">
    <property type="component" value="Unassembled WGS sequence"/>
</dbReference>
<evidence type="ECO:0000259" key="1">
    <source>
        <dbReference type="PROSITE" id="PS00028"/>
    </source>
</evidence>
<dbReference type="AlphaFoldDB" id="A0A2J6PUN0"/>
<name>A0A2J6PUN0_9HELO</name>
<keyword evidence="3" id="KW-1185">Reference proteome</keyword>
<dbReference type="SMART" id="SM00355">
    <property type="entry name" value="ZnF_C2H2"/>
    <property type="match status" value="2"/>
</dbReference>
<accession>A0A2J6PUN0</accession>
<dbReference type="InterPro" id="IPR013087">
    <property type="entry name" value="Znf_C2H2_type"/>
</dbReference>